<dbReference type="RefSeq" id="WP_013951762.1">
    <property type="nucleotide sequence ID" value="NC_015723.1"/>
</dbReference>
<gene>
    <name evidence="2" type="ordered locus">CNE_2c00380</name>
</gene>
<dbReference type="EMBL" id="CP002878">
    <property type="protein sequence ID" value="AEI79030.1"/>
    <property type="molecule type" value="Genomic_DNA"/>
</dbReference>
<dbReference type="HOGENOM" id="CLU_3198763_0_0_4"/>
<dbReference type="Proteomes" id="UP000006798">
    <property type="component" value="Chromosome 2"/>
</dbReference>
<reference evidence="2 3" key="1">
    <citation type="journal article" date="2011" name="J. Bacteriol.">
        <title>Complete genome sequence of the type strain Cupriavidus necator N-1.</title>
        <authorList>
            <person name="Poehlein A."/>
            <person name="Kusian B."/>
            <person name="Friedrich B."/>
            <person name="Daniel R."/>
            <person name="Bowien B."/>
        </authorList>
    </citation>
    <scope>NUCLEOTIDE SEQUENCE [LARGE SCALE GENOMIC DNA]</scope>
    <source>
        <strain evidence="3">ATCC 43291 / DSM 13513 / CCUG 52238 / LMG 8453 / N-1</strain>
    </source>
</reference>
<feature type="signal peptide" evidence="1">
    <location>
        <begin position="1"/>
        <end position="22"/>
    </location>
</feature>
<proteinExistence type="predicted"/>
<protein>
    <submittedName>
        <fullName evidence="2">Uncharacterized protein</fullName>
    </submittedName>
</protein>
<evidence type="ECO:0000256" key="1">
    <source>
        <dbReference type="SAM" id="SignalP"/>
    </source>
</evidence>
<dbReference type="AlphaFoldDB" id="F8GMX6"/>
<keyword evidence="1" id="KW-0732">Signal</keyword>
<sequence length="45" mass="4740">MPVMLIVLALQWLQGLSPPAAALFALPQEMAPVDAAAIIEPALTR</sequence>
<dbReference type="KEGG" id="cnc:CNE_2c00380"/>
<evidence type="ECO:0000313" key="2">
    <source>
        <dbReference type="EMBL" id="AEI79030.1"/>
    </source>
</evidence>
<accession>F8GMX6</accession>
<name>F8GMX6_CUPNN</name>
<evidence type="ECO:0000313" key="3">
    <source>
        <dbReference type="Proteomes" id="UP000006798"/>
    </source>
</evidence>
<feature type="chain" id="PRO_5003377725" evidence="1">
    <location>
        <begin position="23"/>
        <end position="45"/>
    </location>
</feature>
<organism evidence="2 3">
    <name type="scientific">Cupriavidus necator (strain ATCC 43291 / DSM 13513 / CCUG 52238 / LMG 8453 / N-1)</name>
    <name type="common">Ralstonia eutropha</name>
    <dbReference type="NCBI Taxonomy" id="1042878"/>
    <lineage>
        <taxon>Bacteria</taxon>
        <taxon>Pseudomonadati</taxon>
        <taxon>Pseudomonadota</taxon>
        <taxon>Betaproteobacteria</taxon>
        <taxon>Burkholderiales</taxon>
        <taxon>Burkholderiaceae</taxon>
        <taxon>Cupriavidus</taxon>
    </lineage>
</organism>
<dbReference type="GeneID" id="51969200"/>